<gene>
    <name evidence="2" type="ORF">CCGE525_33755</name>
</gene>
<organism evidence="2 3">
    <name type="scientific">Rhizobium jaguaris</name>
    <dbReference type="NCBI Taxonomy" id="1312183"/>
    <lineage>
        <taxon>Bacteria</taxon>
        <taxon>Pseudomonadati</taxon>
        <taxon>Pseudomonadota</taxon>
        <taxon>Alphaproteobacteria</taxon>
        <taxon>Hyphomicrobiales</taxon>
        <taxon>Rhizobiaceae</taxon>
        <taxon>Rhizobium/Agrobacterium group</taxon>
        <taxon>Rhizobium</taxon>
    </lineage>
</organism>
<geneLocation type="plasmid" evidence="3">
    <name>prccge525c</name>
</geneLocation>
<proteinExistence type="predicted"/>
<dbReference type="InterPro" id="IPR018720">
    <property type="entry name" value="DUF2249"/>
</dbReference>
<dbReference type="OrthoDB" id="8451629at2"/>
<dbReference type="EMBL" id="CP032695">
    <property type="protein sequence ID" value="AYG63603.1"/>
    <property type="molecule type" value="Genomic_DNA"/>
</dbReference>
<accession>A0A387FZ19</accession>
<dbReference type="AlphaFoldDB" id="A0A387FZ19"/>
<reference evidence="2 3" key="1">
    <citation type="submission" date="2018-10" db="EMBL/GenBank/DDBJ databases">
        <title>Rhizobium etli, R. leguminosarum and a new Rhizobium genospecies from Phaseolus dumosus.</title>
        <authorList>
            <person name="Ramirez-Puebla S.T."/>
            <person name="Rogel-Hernandez M.A."/>
            <person name="Guerrero G."/>
            <person name="Ormeno-Orrillo E."/>
            <person name="Martinez-Romero J.C."/>
            <person name="Negrete-Yankelevich S."/>
            <person name="Martinez-Romero E."/>
        </authorList>
    </citation>
    <scope>NUCLEOTIDE SEQUENCE [LARGE SCALE GENOMIC DNA]</scope>
    <source>
        <strain evidence="2 3">CCGE525</strain>
        <plasmid evidence="3">prccge525c</plasmid>
    </source>
</reference>
<evidence type="ECO:0000313" key="3">
    <source>
        <dbReference type="Proteomes" id="UP000282195"/>
    </source>
</evidence>
<evidence type="ECO:0000313" key="2">
    <source>
        <dbReference type="EMBL" id="AYG63603.1"/>
    </source>
</evidence>
<dbReference type="KEGG" id="rjg:CCGE525_33755"/>
<sequence>MTEAALIEAEIPLIDVRTIAPTERHHLIFSTLHALAPGGLLRITSDHDPRPLHYQLESGYPGKFSWDYLEQGPQIWRVEISRLEAGCDCSCGGH</sequence>
<keyword evidence="3" id="KW-1185">Reference proteome</keyword>
<dbReference type="Pfam" id="PF10006">
    <property type="entry name" value="DUF2249"/>
    <property type="match status" value="1"/>
</dbReference>
<evidence type="ECO:0000259" key="1">
    <source>
        <dbReference type="Pfam" id="PF10006"/>
    </source>
</evidence>
<keyword evidence="2" id="KW-0614">Plasmid</keyword>
<name>A0A387FZ19_9HYPH</name>
<protein>
    <submittedName>
        <fullName evidence="2">DUF2249 domain-containing protein</fullName>
    </submittedName>
</protein>
<dbReference type="RefSeq" id="WP_120708501.1">
    <property type="nucleotide sequence ID" value="NZ_CP032695.1"/>
</dbReference>
<feature type="domain" description="DUF2249" evidence="1">
    <location>
        <begin position="14"/>
        <end position="82"/>
    </location>
</feature>
<dbReference type="Proteomes" id="UP000282195">
    <property type="component" value="Plasmid pRCCGE525c"/>
</dbReference>